<name>A0A0Q9YXE2_9GAMM</name>
<dbReference type="EMBL" id="LKAJ01000004">
    <property type="protein sequence ID" value="KRG21598.1"/>
    <property type="molecule type" value="Genomic_DNA"/>
</dbReference>
<gene>
    <name evidence="2" type="ORF">HT99x_01351</name>
</gene>
<dbReference type="AlphaFoldDB" id="A0A0Q9YXE2"/>
<proteinExistence type="predicted"/>
<keyword evidence="1" id="KW-0472">Membrane</keyword>
<organism evidence="2">
    <name type="scientific">Candidatus Berkiella aquae</name>
    <dbReference type="NCBI Taxonomy" id="295108"/>
    <lineage>
        <taxon>Bacteria</taxon>
        <taxon>Pseudomonadati</taxon>
        <taxon>Pseudomonadota</taxon>
        <taxon>Gammaproteobacteria</taxon>
        <taxon>Candidatus Berkiellales</taxon>
        <taxon>Candidatus Berkiellaceae</taxon>
        <taxon>Candidatus Berkiella</taxon>
    </lineage>
</organism>
<keyword evidence="1" id="KW-1133">Transmembrane helix</keyword>
<evidence type="ECO:0000256" key="1">
    <source>
        <dbReference type="SAM" id="Phobius"/>
    </source>
</evidence>
<evidence type="ECO:0000313" key="2">
    <source>
        <dbReference type="EMBL" id="KRG21598.1"/>
    </source>
</evidence>
<comment type="caution">
    <text evidence="2">The sequence shown here is derived from an EMBL/GenBank/DDBJ whole genome shotgun (WGS) entry which is preliminary data.</text>
</comment>
<accession>A0A0Q9YXE2</accession>
<protein>
    <submittedName>
        <fullName evidence="2">Uncharacterized protein</fullName>
    </submittedName>
</protein>
<dbReference type="STRING" id="295108.HT99x_01351"/>
<feature type="transmembrane region" description="Helical" evidence="1">
    <location>
        <begin position="6"/>
        <end position="29"/>
    </location>
</feature>
<keyword evidence="1" id="KW-0812">Transmembrane</keyword>
<sequence>MLECLFIVYKTIQLEQYFLILFIIFIAIFKSMR</sequence>
<reference evidence="2" key="1">
    <citation type="submission" date="2015-09" db="EMBL/GenBank/DDBJ databases">
        <title>Draft Genome Sequences of Two Novel Amoeba-resistant Intranuclear Bacteria, Candidatus Berkiella cookevillensis and Candidatus Berkiella aquae.</title>
        <authorList>
            <person name="Mehari Y.T."/>
            <person name="Arivett B.A."/>
            <person name="Farone A.L."/>
            <person name="Gunderson J.H."/>
            <person name="Farone M.B."/>
        </authorList>
    </citation>
    <scope>NUCLEOTIDE SEQUENCE [LARGE SCALE GENOMIC DNA]</scope>
    <source>
        <strain evidence="2">HT99</strain>
    </source>
</reference>